<accession>A0ACC2BFH4</accession>
<dbReference type="EMBL" id="CM055106">
    <property type="protein sequence ID" value="KAJ7528499.1"/>
    <property type="molecule type" value="Genomic_DNA"/>
</dbReference>
<sequence>MQDLGEIHYILGLEIDFHEEYAFICQSRYVFSMLRKFNMQNCKDIDTPMEQHVKDPIKVDERSFEDITLYRSFIGSLIWLTITRPDLSYCVHKLMQFMQDPKIQHWKMAKRVLRYVSSTQDYGLLYKNEDLTIVGYSDSDFASDKMDRKSINAYTIFLGGNLVSWLSKKQDTISLSSCEAEYKALTTTTKELLWIKRLIMELKCIKDDDLPLIKCDNISAQALAKNPIFHAKNKHIEVAHHFVREKLIGGEINLEHIDTSSCIADLLTKPLCKSVFSKHRSNLGLISRSMLDPHKIHF</sequence>
<name>A0ACC2BFH4_DIPCM</name>
<gene>
    <name evidence="1" type="ORF">O6H91_15G005600</name>
</gene>
<proteinExistence type="predicted"/>
<keyword evidence="2" id="KW-1185">Reference proteome</keyword>
<organism evidence="1 2">
    <name type="scientific">Diphasiastrum complanatum</name>
    <name type="common">Issler's clubmoss</name>
    <name type="synonym">Lycopodium complanatum</name>
    <dbReference type="NCBI Taxonomy" id="34168"/>
    <lineage>
        <taxon>Eukaryota</taxon>
        <taxon>Viridiplantae</taxon>
        <taxon>Streptophyta</taxon>
        <taxon>Embryophyta</taxon>
        <taxon>Tracheophyta</taxon>
        <taxon>Lycopodiopsida</taxon>
        <taxon>Lycopodiales</taxon>
        <taxon>Lycopodiaceae</taxon>
        <taxon>Lycopodioideae</taxon>
        <taxon>Diphasiastrum</taxon>
    </lineage>
</organism>
<protein>
    <submittedName>
        <fullName evidence="1">Uncharacterized protein</fullName>
    </submittedName>
</protein>
<evidence type="ECO:0000313" key="1">
    <source>
        <dbReference type="EMBL" id="KAJ7528499.1"/>
    </source>
</evidence>
<dbReference type="Proteomes" id="UP001162992">
    <property type="component" value="Chromosome 15"/>
</dbReference>
<reference evidence="2" key="1">
    <citation type="journal article" date="2024" name="Proc. Natl. Acad. Sci. U.S.A.">
        <title>Extraordinary preservation of gene collinearity over three hundred million years revealed in homosporous lycophytes.</title>
        <authorList>
            <person name="Li C."/>
            <person name="Wickell D."/>
            <person name="Kuo L.Y."/>
            <person name="Chen X."/>
            <person name="Nie B."/>
            <person name="Liao X."/>
            <person name="Peng D."/>
            <person name="Ji J."/>
            <person name="Jenkins J."/>
            <person name="Williams M."/>
            <person name="Shu S."/>
            <person name="Plott C."/>
            <person name="Barry K."/>
            <person name="Rajasekar S."/>
            <person name="Grimwood J."/>
            <person name="Han X."/>
            <person name="Sun S."/>
            <person name="Hou Z."/>
            <person name="He W."/>
            <person name="Dai G."/>
            <person name="Sun C."/>
            <person name="Schmutz J."/>
            <person name="Leebens-Mack J.H."/>
            <person name="Li F.W."/>
            <person name="Wang L."/>
        </authorList>
    </citation>
    <scope>NUCLEOTIDE SEQUENCE [LARGE SCALE GENOMIC DNA]</scope>
    <source>
        <strain evidence="2">cv. PW_Plant_1</strain>
    </source>
</reference>
<evidence type="ECO:0000313" key="2">
    <source>
        <dbReference type="Proteomes" id="UP001162992"/>
    </source>
</evidence>
<comment type="caution">
    <text evidence="1">The sequence shown here is derived from an EMBL/GenBank/DDBJ whole genome shotgun (WGS) entry which is preliminary data.</text>
</comment>